<keyword evidence="1" id="KW-0285">Flavoprotein</keyword>
<dbReference type="HOGENOM" id="CLU_012153_0_1_5"/>
<evidence type="ECO:0000256" key="2">
    <source>
        <dbReference type="ARBA" id="ARBA00023002"/>
    </source>
</evidence>
<dbReference type="Pfam" id="PF00724">
    <property type="entry name" value="Oxidored_FMN"/>
    <property type="match status" value="1"/>
</dbReference>
<evidence type="ECO:0000313" key="4">
    <source>
        <dbReference type="EMBL" id="CDO61124.1"/>
    </source>
</evidence>
<dbReference type="RefSeq" id="WP_043949008.1">
    <property type="nucleotide sequence ID" value="NZ_HG966617.1"/>
</dbReference>
<dbReference type="Proteomes" id="UP000032160">
    <property type="component" value="Chromosome I"/>
</dbReference>
<protein>
    <submittedName>
        <fullName evidence="4">2,4-dienoyl-CoA reductase [NADPH]</fullName>
        <ecNumber evidence="4">1.3.1.34</ecNumber>
    </submittedName>
</protein>
<dbReference type="EC" id="1.3.1.34" evidence="4"/>
<proteinExistence type="predicted"/>
<organism evidence="4 5">
    <name type="scientific">Candidatus Phaeomarinibacter ectocarpi</name>
    <dbReference type="NCBI Taxonomy" id="1458461"/>
    <lineage>
        <taxon>Bacteria</taxon>
        <taxon>Pseudomonadati</taxon>
        <taxon>Pseudomonadota</taxon>
        <taxon>Alphaproteobacteria</taxon>
        <taxon>Hyphomicrobiales</taxon>
        <taxon>Parvibaculaceae</taxon>
        <taxon>Candidatus Phaeomarinibacter</taxon>
    </lineage>
</organism>
<dbReference type="GO" id="GO:0010181">
    <property type="term" value="F:FMN binding"/>
    <property type="evidence" value="ECO:0007669"/>
    <property type="project" value="InterPro"/>
</dbReference>
<keyword evidence="5" id="KW-1185">Reference proteome</keyword>
<dbReference type="GO" id="GO:0008670">
    <property type="term" value="F:2,4-dienoyl-CoA reductase (NADPH) activity"/>
    <property type="evidence" value="ECO:0007669"/>
    <property type="project" value="UniProtKB-EC"/>
</dbReference>
<dbReference type="STRING" id="1458461.BN1012_Phect2912"/>
<evidence type="ECO:0000259" key="3">
    <source>
        <dbReference type="Pfam" id="PF00724"/>
    </source>
</evidence>
<keyword evidence="2 4" id="KW-0560">Oxidoreductase</keyword>
<dbReference type="Gene3D" id="3.20.20.70">
    <property type="entry name" value="Aldolase class I"/>
    <property type="match status" value="1"/>
</dbReference>
<sequence>MTSVDTLFRPFKLGPLSLSNRIVMAPMTRSQSPNQIPGQNVADYYRRRAEAEVGLIITEGTTVDHPVASFDTNVPAFHGEASLKGWANVVKEVHSVGGKIMPQLWHVGMMRKPGTGPNPDLPSAGPSGMVKPGKQVAEPMTENDVADLIAAFAKGAADAQRIGFDGIEIHGAHGYIIDQFFWGGTNERSDAFGGNQLKRVHLGEEIVKACRAATSPDFPIILRYSQWKQQDYDARLAPTQGELEAFLAPLTDAGVDIFHCSTRRFWEPEFEGSNMNLAGWTKKLTGKPTISVGSVSLNEEFIATFAGMDAANDEGHMDDLLERMEADEFDLIAVGRALISDHEWAAKIHKGQFDNLNPFTKEALATLY</sequence>
<name>X5MHE2_9HYPH</name>
<gene>
    <name evidence="4" type="ORF">BN1012_Phect2912</name>
</gene>
<dbReference type="InterPro" id="IPR051799">
    <property type="entry name" value="NADH_flavin_oxidoreductase"/>
</dbReference>
<feature type="domain" description="NADH:flavin oxidoreductase/NADH oxidase N-terminal" evidence="3">
    <location>
        <begin position="7"/>
        <end position="354"/>
    </location>
</feature>
<evidence type="ECO:0000256" key="1">
    <source>
        <dbReference type="ARBA" id="ARBA00022630"/>
    </source>
</evidence>
<dbReference type="PANTHER" id="PTHR43656:SF2">
    <property type="entry name" value="BINDING OXIDOREDUCTASE, PUTATIVE (AFU_ORTHOLOGUE AFUA_2G08260)-RELATED"/>
    <property type="match status" value="1"/>
</dbReference>
<reference evidence="4 5" key="1">
    <citation type="journal article" date="2014" name="Front. Genet.">
        <title>Genome and metabolic network of "Candidatus Phaeomarinobacter ectocarpi" Ec32, a new candidate genus of Alphaproteobacteria frequently associated with brown algae.</title>
        <authorList>
            <person name="Dittami S.M."/>
            <person name="Barbeyron T."/>
            <person name="Boyen C."/>
            <person name="Cambefort J."/>
            <person name="Collet G."/>
            <person name="Delage L."/>
            <person name="Gobet A."/>
            <person name="Groisillier A."/>
            <person name="Leblanc C."/>
            <person name="Michel G."/>
            <person name="Scornet D."/>
            <person name="Siegel A."/>
            <person name="Tapia J.E."/>
            <person name="Tonon T."/>
        </authorList>
    </citation>
    <scope>NUCLEOTIDE SEQUENCE [LARGE SCALE GENOMIC DNA]</scope>
    <source>
        <strain evidence="4 5">Ec32</strain>
    </source>
</reference>
<dbReference type="KEGG" id="pect:BN1012_Phect2912"/>
<dbReference type="PATRIC" id="fig|1458461.3.peg.2918"/>
<dbReference type="InterPro" id="IPR001155">
    <property type="entry name" value="OxRdtase_FMN_N"/>
</dbReference>
<dbReference type="PANTHER" id="PTHR43656">
    <property type="entry name" value="BINDING OXIDOREDUCTASE, PUTATIVE (AFU_ORTHOLOGUE AFUA_2G08260)-RELATED"/>
    <property type="match status" value="1"/>
</dbReference>
<evidence type="ECO:0000313" key="5">
    <source>
        <dbReference type="Proteomes" id="UP000032160"/>
    </source>
</evidence>
<accession>X5MHE2</accession>
<dbReference type="CDD" id="cd04747">
    <property type="entry name" value="OYE_like_5_FMN"/>
    <property type="match status" value="1"/>
</dbReference>
<dbReference type="FunFam" id="3.20.20.70:FF:000262">
    <property type="entry name" value="NADH:flavin oxidoreductase"/>
    <property type="match status" value="1"/>
</dbReference>
<dbReference type="EMBL" id="HG966617">
    <property type="protein sequence ID" value="CDO61124.1"/>
    <property type="molecule type" value="Genomic_DNA"/>
</dbReference>
<dbReference type="InterPro" id="IPR013785">
    <property type="entry name" value="Aldolase_TIM"/>
</dbReference>
<dbReference type="SUPFAM" id="SSF51395">
    <property type="entry name" value="FMN-linked oxidoreductases"/>
    <property type="match status" value="1"/>
</dbReference>
<dbReference type="AlphaFoldDB" id="X5MHE2"/>